<dbReference type="Gene3D" id="3.40.525.10">
    <property type="entry name" value="CRAL-TRIO lipid binding domain"/>
    <property type="match status" value="1"/>
</dbReference>
<dbReference type="PANTHER" id="PTHR47041:SF2">
    <property type="entry name" value="SEC14 CYTOSOLIC FACTOR FAMILY PROTEIN _ PHOSPHOGLYCERIDE TRANSFER FAMILY PROTEIN"/>
    <property type="match status" value="1"/>
</dbReference>
<dbReference type="InterPro" id="IPR036865">
    <property type="entry name" value="CRAL-TRIO_dom_sf"/>
</dbReference>
<dbReference type="InterPro" id="IPR001251">
    <property type="entry name" value="CRAL-TRIO_dom"/>
</dbReference>
<feature type="region of interest" description="Disordered" evidence="1">
    <location>
        <begin position="1"/>
        <end position="31"/>
    </location>
</feature>
<dbReference type="PROSITE" id="PS50191">
    <property type="entry name" value="CRAL_TRIO"/>
    <property type="match status" value="1"/>
</dbReference>
<dbReference type="PANTHER" id="PTHR47041">
    <property type="entry name" value="SEC14 CYTOSOLIC FACTOR FAMILY PROTEIN / PHOSPHOGLYCERIDE TRANSFER FAMILY PROTEIN"/>
    <property type="match status" value="1"/>
</dbReference>
<feature type="transmembrane region" description="Helical" evidence="2">
    <location>
        <begin position="577"/>
        <end position="599"/>
    </location>
</feature>
<dbReference type="EMBL" id="SDMP01000013">
    <property type="protein sequence ID" value="RYR23138.1"/>
    <property type="molecule type" value="Genomic_DNA"/>
</dbReference>
<keyword evidence="2" id="KW-1133">Transmembrane helix</keyword>
<feature type="compositionally biased region" description="Polar residues" evidence="1">
    <location>
        <begin position="258"/>
        <end position="270"/>
    </location>
</feature>
<dbReference type="SUPFAM" id="SSF52087">
    <property type="entry name" value="CRAL/TRIO domain"/>
    <property type="match status" value="1"/>
</dbReference>
<evidence type="ECO:0000313" key="5">
    <source>
        <dbReference type="Proteomes" id="UP000289738"/>
    </source>
</evidence>
<keyword evidence="2" id="KW-0812">Transmembrane</keyword>
<name>A0A445A9R7_ARAHY</name>
<keyword evidence="2" id="KW-0472">Membrane</keyword>
<feature type="transmembrane region" description="Helical" evidence="2">
    <location>
        <begin position="463"/>
        <end position="486"/>
    </location>
</feature>
<sequence length="606" mass="68326">MHVNVSIKRSQPSTYHVTVPPRIPLPPPPRPPPPLPLSVTKMIRECDVTWKVNETSTILFPSPNYHQQRSISKLISTFHFSDNLLLLFFCWVLLLSRDIDLTSIYMGERVEGSNLSVTAKPNNATYKKPLVASRPKDFEHRNTEHLLSLTRDGFGSSPVGRLTFFLIKVAALEAVRRVSKSRCPCVWRGLQGLQILVYPPFKWIQRWSPFKGLVRSMQVLSRPLLVLSIATVFTDESQCSDGTPEYITDPHDSEASADLSSVPANSSIGHSESDPEVLEYEKWLTQLKQELEIQGISLPERYLMITMIIDDDELHRFYSACNNDVSSFFTAIKKTIQWRGSYKILSEEELESWSSLVFWHGFDVMQRPCLIVRLGLACRSLVSRDRPQFAQAVSVLLSCFSLMTCNVFISVSQVEYGVLHLVSADNPQITVLVDCEGLSPLRIPMKTLRSCSSLLQDHFPNRLGGLFVIRLPSVVRVIAQTFISVLKPTTRKKLKIGEIHQKFLRDNLPTLPAYLGGSCTCIVCCRIGKRHVLQPGATGTSSIHREINISDNEDSSSLHSSSNSDLDEQQNNKYDQWLKTAIISILVFWVLVAISAGIYTPENRLV</sequence>
<accession>A0A445A9R7</accession>
<organism evidence="4 5">
    <name type="scientific">Arachis hypogaea</name>
    <name type="common">Peanut</name>
    <dbReference type="NCBI Taxonomy" id="3818"/>
    <lineage>
        <taxon>Eukaryota</taxon>
        <taxon>Viridiplantae</taxon>
        <taxon>Streptophyta</taxon>
        <taxon>Embryophyta</taxon>
        <taxon>Tracheophyta</taxon>
        <taxon>Spermatophyta</taxon>
        <taxon>Magnoliopsida</taxon>
        <taxon>eudicotyledons</taxon>
        <taxon>Gunneridae</taxon>
        <taxon>Pentapetalae</taxon>
        <taxon>rosids</taxon>
        <taxon>fabids</taxon>
        <taxon>Fabales</taxon>
        <taxon>Fabaceae</taxon>
        <taxon>Papilionoideae</taxon>
        <taxon>50 kb inversion clade</taxon>
        <taxon>dalbergioids sensu lato</taxon>
        <taxon>Dalbergieae</taxon>
        <taxon>Pterocarpus clade</taxon>
        <taxon>Arachis</taxon>
    </lineage>
</organism>
<dbReference type="Proteomes" id="UP000289738">
    <property type="component" value="Chromosome B03"/>
</dbReference>
<dbReference type="CDD" id="cd00170">
    <property type="entry name" value="SEC14"/>
    <property type="match status" value="1"/>
</dbReference>
<comment type="caution">
    <text evidence="4">The sequence shown here is derived from an EMBL/GenBank/DDBJ whole genome shotgun (WGS) entry which is preliminary data.</text>
</comment>
<evidence type="ECO:0000259" key="3">
    <source>
        <dbReference type="PROSITE" id="PS50191"/>
    </source>
</evidence>
<feature type="compositionally biased region" description="Pro residues" evidence="1">
    <location>
        <begin position="21"/>
        <end position="31"/>
    </location>
</feature>
<reference evidence="4 5" key="1">
    <citation type="submission" date="2019-01" db="EMBL/GenBank/DDBJ databases">
        <title>Sequencing of cultivated peanut Arachis hypogaea provides insights into genome evolution and oil improvement.</title>
        <authorList>
            <person name="Chen X."/>
        </authorList>
    </citation>
    <scope>NUCLEOTIDE SEQUENCE [LARGE SCALE GENOMIC DNA]</scope>
    <source>
        <strain evidence="5">cv. Fuhuasheng</strain>
        <tissue evidence="4">Leaves</tissue>
    </source>
</reference>
<proteinExistence type="predicted"/>
<dbReference type="STRING" id="3818.A0A445A9R7"/>
<feature type="region of interest" description="Disordered" evidence="1">
    <location>
        <begin position="239"/>
        <end position="273"/>
    </location>
</feature>
<gene>
    <name evidence="4" type="ORF">Ahy_B03g068401</name>
</gene>
<keyword evidence="5" id="KW-1185">Reference proteome</keyword>
<dbReference type="AlphaFoldDB" id="A0A445A9R7"/>
<feature type="domain" description="CRAL-TRIO" evidence="3">
    <location>
        <begin position="347"/>
        <end position="523"/>
    </location>
</feature>
<dbReference type="SMART" id="SM00516">
    <property type="entry name" value="SEC14"/>
    <property type="match status" value="1"/>
</dbReference>
<protein>
    <recommendedName>
        <fullName evidence="3">CRAL-TRIO domain-containing protein</fullName>
    </recommendedName>
</protein>
<feature type="compositionally biased region" description="Polar residues" evidence="1">
    <location>
        <begin position="7"/>
        <end position="16"/>
    </location>
</feature>
<evidence type="ECO:0000256" key="1">
    <source>
        <dbReference type="SAM" id="MobiDB-lite"/>
    </source>
</evidence>
<evidence type="ECO:0000256" key="2">
    <source>
        <dbReference type="SAM" id="Phobius"/>
    </source>
</evidence>
<evidence type="ECO:0000313" key="4">
    <source>
        <dbReference type="EMBL" id="RYR23138.1"/>
    </source>
</evidence>
<dbReference type="Pfam" id="PF00650">
    <property type="entry name" value="CRAL_TRIO"/>
    <property type="match status" value="1"/>
</dbReference>